<evidence type="ECO:0000313" key="3">
    <source>
        <dbReference type="Proteomes" id="UP000215914"/>
    </source>
</evidence>
<reference evidence="2" key="1">
    <citation type="journal article" date="2017" name="Nature">
        <title>The sunflower genome provides insights into oil metabolism, flowering and Asterid evolution.</title>
        <authorList>
            <person name="Badouin H."/>
            <person name="Gouzy J."/>
            <person name="Grassa C.J."/>
            <person name="Murat F."/>
            <person name="Staton S.E."/>
            <person name="Cottret L."/>
            <person name="Lelandais-Briere C."/>
            <person name="Owens G.L."/>
            <person name="Carrere S."/>
            <person name="Mayjonade B."/>
            <person name="Legrand L."/>
            <person name="Gill N."/>
            <person name="Kane N.C."/>
            <person name="Bowers J.E."/>
            <person name="Hubner S."/>
            <person name="Bellec A."/>
            <person name="Berard A."/>
            <person name="Berges H."/>
            <person name="Blanchet N."/>
            <person name="Boniface M.C."/>
            <person name="Brunel D."/>
            <person name="Catrice O."/>
            <person name="Chaidir N."/>
            <person name="Claudel C."/>
            <person name="Donnadieu C."/>
            <person name="Faraut T."/>
            <person name="Fievet G."/>
            <person name="Helmstetter N."/>
            <person name="King M."/>
            <person name="Knapp S.J."/>
            <person name="Lai Z."/>
            <person name="Le Paslier M.C."/>
            <person name="Lippi Y."/>
            <person name="Lorenzon L."/>
            <person name="Mandel J.R."/>
            <person name="Marage G."/>
            <person name="Marchand G."/>
            <person name="Marquand E."/>
            <person name="Bret-Mestries E."/>
            <person name="Morien E."/>
            <person name="Nambeesan S."/>
            <person name="Nguyen T."/>
            <person name="Pegot-Espagnet P."/>
            <person name="Pouilly N."/>
            <person name="Raftis F."/>
            <person name="Sallet E."/>
            <person name="Schiex T."/>
            <person name="Thomas J."/>
            <person name="Vandecasteele C."/>
            <person name="Vares D."/>
            <person name="Vear F."/>
            <person name="Vautrin S."/>
            <person name="Crespi M."/>
            <person name="Mangin B."/>
            <person name="Burke J.M."/>
            <person name="Salse J."/>
            <person name="Munos S."/>
            <person name="Vincourt P."/>
            <person name="Rieseberg L.H."/>
            <person name="Langlade N.B."/>
        </authorList>
    </citation>
    <scope>NUCLEOTIDE SEQUENCE</scope>
    <source>
        <tissue evidence="2">Leaves</tissue>
    </source>
</reference>
<proteinExistence type="predicted"/>
<keyword evidence="1" id="KW-1133">Transmembrane helix</keyword>
<evidence type="ECO:0000313" key="2">
    <source>
        <dbReference type="EMBL" id="KAF5791518.1"/>
    </source>
</evidence>
<comment type="caution">
    <text evidence="2">The sequence shown here is derived from an EMBL/GenBank/DDBJ whole genome shotgun (WGS) entry which is preliminary data.</text>
</comment>
<dbReference type="Proteomes" id="UP000215914">
    <property type="component" value="Unassembled WGS sequence"/>
</dbReference>
<sequence length="120" mass="13727">MEDSQYSFTLTTLRKANLMLLCYLLYALLLESLFRLNMPSQLLALVKLHWGLKQFAEVKKQTVLFLQTAEVWSTSSATDVCRCGPQTADILPLKKQASPYTFENCILCHLSSFRCFFCST</sequence>
<dbReference type="AlphaFoldDB" id="A0A9K3I764"/>
<keyword evidence="1" id="KW-0812">Transmembrane</keyword>
<organism evidence="2 3">
    <name type="scientific">Helianthus annuus</name>
    <name type="common">Common sunflower</name>
    <dbReference type="NCBI Taxonomy" id="4232"/>
    <lineage>
        <taxon>Eukaryota</taxon>
        <taxon>Viridiplantae</taxon>
        <taxon>Streptophyta</taxon>
        <taxon>Embryophyta</taxon>
        <taxon>Tracheophyta</taxon>
        <taxon>Spermatophyta</taxon>
        <taxon>Magnoliopsida</taxon>
        <taxon>eudicotyledons</taxon>
        <taxon>Gunneridae</taxon>
        <taxon>Pentapetalae</taxon>
        <taxon>asterids</taxon>
        <taxon>campanulids</taxon>
        <taxon>Asterales</taxon>
        <taxon>Asteraceae</taxon>
        <taxon>Asteroideae</taxon>
        <taxon>Heliantheae alliance</taxon>
        <taxon>Heliantheae</taxon>
        <taxon>Helianthus</taxon>
    </lineage>
</organism>
<dbReference type="Gramene" id="mRNA:HanXRQr2_Chr09g0395701">
    <property type="protein sequence ID" value="mRNA:HanXRQr2_Chr09g0395701"/>
    <property type="gene ID" value="HanXRQr2_Chr09g0395701"/>
</dbReference>
<keyword evidence="1" id="KW-0472">Membrane</keyword>
<dbReference type="EMBL" id="MNCJ02000324">
    <property type="protein sequence ID" value="KAF5791518.1"/>
    <property type="molecule type" value="Genomic_DNA"/>
</dbReference>
<reference evidence="2" key="2">
    <citation type="submission" date="2020-06" db="EMBL/GenBank/DDBJ databases">
        <title>Helianthus annuus Genome sequencing and assembly Release 2.</title>
        <authorList>
            <person name="Gouzy J."/>
            <person name="Langlade N."/>
            <person name="Munos S."/>
        </authorList>
    </citation>
    <scope>NUCLEOTIDE SEQUENCE</scope>
    <source>
        <tissue evidence="2">Leaves</tissue>
    </source>
</reference>
<evidence type="ECO:0000256" key="1">
    <source>
        <dbReference type="SAM" id="Phobius"/>
    </source>
</evidence>
<gene>
    <name evidence="2" type="ORF">HanXRQr2_Chr09g0395701</name>
</gene>
<accession>A0A9K3I764</accession>
<keyword evidence="3" id="KW-1185">Reference proteome</keyword>
<name>A0A9K3I764_HELAN</name>
<feature type="transmembrane region" description="Helical" evidence="1">
    <location>
        <begin position="16"/>
        <end position="34"/>
    </location>
</feature>
<protein>
    <submittedName>
        <fullName evidence="2">Uncharacterized protein</fullName>
    </submittedName>
</protein>